<dbReference type="HOGENOM" id="CLU_150435_1_0_5"/>
<dbReference type="Pfam" id="PF11367">
    <property type="entry name" value="Tail_completion_gp17"/>
    <property type="match status" value="1"/>
</dbReference>
<dbReference type="PATRIC" id="fig|1123269.5.peg.868"/>
<evidence type="ECO:0000313" key="2">
    <source>
        <dbReference type="Proteomes" id="UP000018851"/>
    </source>
</evidence>
<sequence>MEEALRDRLLANPGLSALVGDRIWWVERPQSSALPALTLQLISPGRTYTHDGPAGFYGPRVQCDSWGGSYGSARLVSRALLAAIEPATTVGGVEFKAAFLDSERDMPVSEMPDRTTIFRVSQDFFVWWKLPA</sequence>
<evidence type="ECO:0008006" key="3">
    <source>
        <dbReference type="Google" id="ProtNLM"/>
    </source>
</evidence>
<dbReference type="STRING" id="1123269.NX02_04460"/>
<accession>W0A6E9</accession>
<protein>
    <recommendedName>
        <fullName evidence="3">DUF3168 domain-containing protein</fullName>
    </recommendedName>
</protein>
<keyword evidence="2" id="KW-1185">Reference proteome</keyword>
<dbReference type="KEGG" id="ssan:NX02_04460"/>
<organism evidence="1 2">
    <name type="scientific">Sphingomonas sanxanigenens DSM 19645 = NX02</name>
    <dbReference type="NCBI Taxonomy" id="1123269"/>
    <lineage>
        <taxon>Bacteria</taxon>
        <taxon>Pseudomonadati</taxon>
        <taxon>Pseudomonadota</taxon>
        <taxon>Alphaproteobacteria</taxon>
        <taxon>Sphingomonadales</taxon>
        <taxon>Sphingomonadaceae</taxon>
        <taxon>Sphingomonas</taxon>
    </lineage>
</organism>
<dbReference type="eggNOG" id="ENOG503318J">
    <property type="taxonomic scope" value="Bacteria"/>
</dbReference>
<reference evidence="1 2" key="1">
    <citation type="submission" date="2013-07" db="EMBL/GenBank/DDBJ databases">
        <title>Completed genome of Sphingomonas sanxanigenens NX02.</title>
        <authorList>
            <person name="Ma T."/>
            <person name="Huang H."/>
            <person name="Wu M."/>
            <person name="Li X."/>
            <person name="Li G."/>
        </authorList>
    </citation>
    <scope>NUCLEOTIDE SEQUENCE [LARGE SCALE GENOMIC DNA]</scope>
    <source>
        <strain evidence="1 2">NX02</strain>
    </source>
</reference>
<dbReference type="OrthoDB" id="7510338at2"/>
<dbReference type="Proteomes" id="UP000018851">
    <property type="component" value="Chromosome"/>
</dbReference>
<dbReference type="EMBL" id="CP006644">
    <property type="protein sequence ID" value="AHE52636.1"/>
    <property type="molecule type" value="Genomic_DNA"/>
</dbReference>
<dbReference type="AlphaFoldDB" id="W0A6E9"/>
<proteinExistence type="predicted"/>
<dbReference type="InterPro" id="IPR021508">
    <property type="entry name" value="Gp17-like"/>
</dbReference>
<evidence type="ECO:0000313" key="1">
    <source>
        <dbReference type="EMBL" id="AHE52636.1"/>
    </source>
</evidence>
<gene>
    <name evidence="1" type="ORF">NX02_04460</name>
</gene>
<name>W0A6E9_9SPHN</name>
<dbReference type="RefSeq" id="WP_025290937.1">
    <property type="nucleotide sequence ID" value="NZ_CP006644.1"/>
</dbReference>